<dbReference type="InterPro" id="IPR011009">
    <property type="entry name" value="Kinase-like_dom_sf"/>
</dbReference>
<dbReference type="InterPro" id="IPR043128">
    <property type="entry name" value="Rev_trsase/Diguanyl_cyclase"/>
</dbReference>
<dbReference type="PANTHER" id="PTHR45138:SF9">
    <property type="entry name" value="DIGUANYLATE CYCLASE DGCM-RELATED"/>
    <property type="match status" value="1"/>
</dbReference>
<gene>
    <name evidence="6" type="ORF">U732_2287</name>
</gene>
<dbReference type="InterPro" id="IPR029016">
    <property type="entry name" value="GAF-like_dom_sf"/>
</dbReference>
<name>A0A0C1UEC7_9CLOT</name>
<dbReference type="PROSITE" id="PS50005">
    <property type="entry name" value="TPR"/>
    <property type="match status" value="1"/>
</dbReference>
<evidence type="ECO:0000256" key="1">
    <source>
        <dbReference type="ARBA" id="ARBA00004167"/>
    </source>
</evidence>
<dbReference type="OrthoDB" id="9805474at2"/>
<evidence type="ECO:0000256" key="2">
    <source>
        <dbReference type="PROSITE-ProRule" id="PRU00339"/>
    </source>
</evidence>
<feature type="coiled-coil region" evidence="3">
    <location>
        <begin position="1074"/>
        <end position="1101"/>
    </location>
</feature>
<dbReference type="FunFam" id="3.30.70.270:FF:000001">
    <property type="entry name" value="Diguanylate cyclase domain protein"/>
    <property type="match status" value="1"/>
</dbReference>
<dbReference type="Gene3D" id="1.10.510.10">
    <property type="entry name" value="Transferase(Phosphotransferase) domain 1"/>
    <property type="match status" value="1"/>
</dbReference>
<dbReference type="GO" id="GO:0052621">
    <property type="term" value="F:diguanylate cyclase activity"/>
    <property type="evidence" value="ECO:0007669"/>
    <property type="project" value="TreeGrafter"/>
</dbReference>
<keyword evidence="2" id="KW-0802">TPR repeat</keyword>
<dbReference type="SMART" id="SM00028">
    <property type="entry name" value="TPR"/>
    <property type="match status" value="6"/>
</dbReference>
<evidence type="ECO:0000313" key="6">
    <source>
        <dbReference type="EMBL" id="KIE45755.1"/>
    </source>
</evidence>
<feature type="domain" description="Protein kinase" evidence="4">
    <location>
        <begin position="1"/>
        <end position="274"/>
    </location>
</feature>
<comment type="subcellular location">
    <subcellularLocation>
        <location evidence="1">Membrane</location>
        <topology evidence="1">Single-pass membrane protein</topology>
    </subcellularLocation>
</comment>
<dbReference type="Gene3D" id="3.40.50.300">
    <property type="entry name" value="P-loop containing nucleotide triphosphate hydrolases"/>
    <property type="match status" value="1"/>
</dbReference>
<dbReference type="Pfam" id="PF00990">
    <property type="entry name" value="GGDEF"/>
    <property type="match status" value="1"/>
</dbReference>
<accession>A0A0C1UEC7</accession>
<dbReference type="PROSITE" id="PS50011">
    <property type="entry name" value="PROTEIN_KINASE_DOM"/>
    <property type="match status" value="1"/>
</dbReference>
<dbReference type="PANTHER" id="PTHR45138">
    <property type="entry name" value="REGULATORY COMPONENTS OF SENSORY TRANSDUCTION SYSTEM"/>
    <property type="match status" value="1"/>
</dbReference>
<evidence type="ECO:0000313" key="7">
    <source>
        <dbReference type="Proteomes" id="UP000031366"/>
    </source>
</evidence>
<dbReference type="SMART" id="SM00267">
    <property type="entry name" value="GGDEF"/>
    <property type="match status" value="1"/>
</dbReference>
<dbReference type="InterPro" id="IPR050469">
    <property type="entry name" value="Diguanylate_Cyclase"/>
</dbReference>
<reference evidence="6 7" key="1">
    <citation type="journal article" date="2015" name="Infect. Genet. Evol.">
        <title>Genomic sequences of six botulinum neurotoxin-producing strains representing three clostridial species illustrate the mobility and diversity of botulinum neurotoxin genes.</title>
        <authorList>
            <person name="Smith T.J."/>
            <person name="Hill K.K."/>
            <person name="Xie G."/>
            <person name="Foley B.T."/>
            <person name="Williamson C.H."/>
            <person name="Foster J.T."/>
            <person name="Johnson S.L."/>
            <person name="Chertkov O."/>
            <person name="Teshima H."/>
            <person name="Gibbons H.S."/>
            <person name="Johnsky L.A."/>
            <person name="Karavis M.A."/>
            <person name="Smith L.A."/>
        </authorList>
    </citation>
    <scope>NUCLEOTIDE SEQUENCE [LARGE SCALE GENOMIC DNA]</scope>
    <source>
        <strain evidence="6 7">CDC 2741</strain>
    </source>
</reference>
<dbReference type="InterPro" id="IPR011990">
    <property type="entry name" value="TPR-like_helical_dom_sf"/>
</dbReference>
<dbReference type="InterPro" id="IPR000719">
    <property type="entry name" value="Prot_kinase_dom"/>
</dbReference>
<dbReference type="CDD" id="cd01949">
    <property type="entry name" value="GGDEF"/>
    <property type="match status" value="1"/>
</dbReference>
<dbReference type="InterPro" id="IPR029787">
    <property type="entry name" value="Nucleotide_cyclase"/>
</dbReference>
<dbReference type="PROSITE" id="PS50887">
    <property type="entry name" value="GGDEF"/>
    <property type="match status" value="1"/>
</dbReference>
<dbReference type="EMBL" id="AYSO01000018">
    <property type="protein sequence ID" value="KIE45755.1"/>
    <property type="molecule type" value="Genomic_DNA"/>
</dbReference>
<dbReference type="InterPro" id="IPR019734">
    <property type="entry name" value="TPR_rpt"/>
</dbReference>
<keyword evidence="3" id="KW-0175">Coiled coil</keyword>
<dbReference type="GO" id="GO:0004672">
    <property type="term" value="F:protein kinase activity"/>
    <property type="evidence" value="ECO:0007669"/>
    <property type="project" value="InterPro"/>
</dbReference>
<dbReference type="SUPFAM" id="SSF55781">
    <property type="entry name" value="GAF domain-like"/>
    <property type="match status" value="1"/>
</dbReference>
<dbReference type="Proteomes" id="UP000031366">
    <property type="component" value="Unassembled WGS sequence"/>
</dbReference>
<evidence type="ECO:0000256" key="3">
    <source>
        <dbReference type="SAM" id="Coils"/>
    </source>
</evidence>
<dbReference type="GO" id="GO:0005524">
    <property type="term" value="F:ATP binding"/>
    <property type="evidence" value="ECO:0007669"/>
    <property type="project" value="InterPro"/>
</dbReference>
<dbReference type="Gene3D" id="3.30.70.270">
    <property type="match status" value="1"/>
</dbReference>
<dbReference type="SUPFAM" id="SSF55073">
    <property type="entry name" value="Nucleotide cyclase"/>
    <property type="match status" value="1"/>
</dbReference>
<protein>
    <submittedName>
        <fullName evidence="6">Diguanylate cyclase domain protein</fullName>
    </submittedName>
</protein>
<comment type="caution">
    <text evidence="6">The sequence shown here is derived from an EMBL/GenBank/DDBJ whole genome shotgun (WGS) entry which is preliminary data.</text>
</comment>
<dbReference type="Pfam" id="PF00069">
    <property type="entry name" value="Pkinase"/>
    <property type="match status" value="1"/>
</dbReference>
<evidence type="ECO:0000259" key="4">
    <source>
        <dbReference type="PROSITE" id="PS50011"/>
    </source>
</evidence>
<sequence>MEILNNRYRVIEHKKQSRLYSSYKAVDILNNSKIVQLNILNSKYIPKSFINFCIDNCSSLGSINKVGLLSIFEFGLVDMIDNKQVYNKMYYYTIELMDKEDKLIDLQCDTKEKIIDVFTSLCQLLNYLNIQGYIYEYLNGDSVYYDSKNNIIKLKDLITIELTKYEFTEELTKENLFKAPENINKQEYTIKSQIYSLGVFLLILYLQSNDHNLSNKSINDVIESINNYLYEDYEVTNKFDKKFYSIIKKMIKFDPKERYDSIADIIVDINNKFNTNYKPYKKELLEKLNFNNKLVGRKEEIKSIINIYNSLIKYEMLNKIVTIHGETGIGKTRFLKHLEYLLKLKNTKVYSTLDKKIDCKSSEKVFSEFIRQVVSKAKQETINKYAYDIVKFVPEIADNIDITPMETLIGAKEKFRVINNISNFIEEVFWDKPIIILIDNLHCADDFILEFILYNFSKCNKNNKLMLIFTYCDGECLKNKKFMEFIYKVKEDIRLEIILKELNIDEVGTMIKDILCMQHIPENFTELIYKNTSGNPLFVEELLKDIFFRKYIYINDSSGKWYKKYDFENLQFPKNMHEALESQINEFDKITYEILSVISIFDKATSLEMISIFVDIDINKLQKFIDDLISKGVLCKKIEDRGFVFDFYNKFLKIYINDRIDKYEKKRKHKLAAEMLERYYLEGGNEYLEELIYHLEGAEDKIKLINYYNKNAETMLMLNNKKDAISNFLKILHYLKISGSNSKYILNVMLNIGNLYVQEDEQNTALEYFKDAVILGEKEHCYEEVVDALINILEIYIERNYIKEAKVYEEKAKEILKEINYEDGLIAYNFILASMYLAERKYEESYNICIDTLKKCDEKNSEYKFKCYSIICSIFIYTNKIKEALQMLTECLELCNDENYRQRIRVLNNIGVIYSDYHENTDKAFECFNKVYNLSKEKNLVYDEIIALTNIAFVHYSLNQYNDAYDNYILASEKAKKYDYPSIEFYCNTYLGNILYKFGRYSETYKYYLLSKRYIDEYNVTERDAGQFYLLGYRIHYICGEICIAENYMKKALDSYKNSDVIFRFEIELLNLIFKLEQNKYEDIEELFKELEEKFNNFTNKDTAASIVCISATNFYLNNSIKLAKRLLSLIEPIENEVKSYRNITRVIFLKTVLYDNANLESLVDVLNSCKEEEQSYLLWIVYLTIANYFYNKKEYSYAAIYYFEACGVIIDLTLQVPKDFRVGFITCNNMVLPFERFKCIVECYKYGKNFIDSNKNKIEVNTENDVEDLFNLLNYNEFIKSNFFMDSLRELSSLSLPTKITNITDVFEHLTTNSIKNMEIIVQYLCYLTISSRAIIVVENDRKFEILASSNSNKQLPKDLTILNRVRDIRKPHIIKDDFIERVTLTSCKITSSSIKSSMCIPIIMDGKGDKGIKILKRNSDIYYIDNTIGYIYLESERILNNINEDSLKECLKITKILGIILDKYNTQISSTTDKLTSTLTRKYLEKAINNQLEYCNECNSSFSILMIDIDLFKDINDRFGHRTGDLVLKEICDIILDNIRETDICGRYGGEEFIVILPETDMYGAYTVAEKIRDKIHKRNILKGKRDVTISLGVATFPEHATQYEELIEKVDQALYIAKNTGRNRSVVWSEKYRGKLNPTNKLTGIISGNINQDFRNVSTMIDLVEIVGASKEREEMLYNALGRIIESTESDNGIIFLVSDSEIRDIYGRRAFDKEWINSEKYNESLVRDVIVNKNNICTIDWDNINECDSLSSMPNWKSVIVSPIIKNDKVRAVLYLSVSARKKEFALDDVNFVTILGKTLLSKL</sequence>
<dbReference type="InterPro" id="IPR027417">
    <property type="entry name" value="P-loop_NTPase"/>
</dbReference>
<dbReference type="Pfam" id="PF13191">
    <property type="entry name" value="AAA_16"/>
    <property type="match status" value="1"/>
</dbReference>
<evidence type="ECO:0000259" key="5">
    <source>
        <dbReference type="PROSITE" id="PS50887"/>
    </source>
</evidence>
<feature type="repeat" description="TPR" evidence="2">
    <location>
        <begin position="746"/>
        <end position="779"/>
    </location>
</feature>
<keyword evidence="7" id="KW-1185">Reference proteome</keyword>
<dbReference type="InterPro" id="IPR041664">
    <property type="entry name" value="AAA_16"/>
</dbReference>
<organism evidence="6 7">
    <name type="scientific">Clostridium argentinense CDC 2741</name>
    <dbReference type="NCBI Taxonomy" id="1418104"/>
    <lineage>
        <taxon>Bacteria</taxon>
        <taxon>Bacillati</taxon>
        <taxon>Bacillota</taxon>
        <taxon>Clostridia</taxon>
        <taxon>Eubacteriales</taxon>
        <taxon>Clostridiaceae</taxon>
        <taxon>Clostridium</taxon>
    </lineage>
</organism>
<dbReference type="SUPFAM" id="SSF52540">
    <property type="entry name" value="P-loop containing nucleoside triphosphate hydrolases"/>
    <property type="match status" value="1"/>
</dbReference>
<dbReference type="GO" id="GO:0016020">
    <property type="term" value="C:membrane"/>
    <property type="evidence" value="ECO:0007669"/>
    <property type="project" value="UniProtKB-SubCell"/>
</dbReference>
<dbReference type="SUPFAM" id="SSF56112">
    <property type="entry name" value="Protein kinase-like (PK-like)"/>
    <property type="match status" value="1"/>
</dbReference>
<proteinExistence type="predicted"/>
<dbReference type="STRING" id="29341.RSJ17_01860"/>
<dbReference type="Gene3D" id="1.25.40.10">
    <property type="entry name" value="Tetratricopeptide repeat domain"/>
    <property type="match status" value="2"/>
</dbReference>
<dbReference type="RefSeq" id="WP_039634544.1">
    <property type="nucleotide sequence ID" value="NZ_AYSO01000018.1"/>
</dbReference>
<dbReference type="Gene3D" id="3.30.450.40">
    <property type="match status" value="1"/>
</dbReference>
<feature type="domain" description="GGDEF" evidence="5">
    <location>
        <begin position="1502"/>
        <end position="1633"/>
    </location>
</feature>
<dbReference type="SUPFAM" id="SSF48452">
    <property type="entry name" value="TPR-like"/>
    <property type="match status" value="2"/>
</dbReference>
<dbReference type="NCBIfam" id="TIGR00254">
    <property type="entry name" value="GGDEF"/>
    <property type="match status" value="1"/>
</dbReference>
<dbReference type="InterPro" id="IPR000160">
    <property type="entry name" value="GGDEF_dom"/>
</dbReference>